<dbReference type="EMBL" id="JAGSOH010000035">
    <property type="protein sequence ID" value="MBR7827487.1"/>
    <property type="molecule type" value="Genomic_DNA"/>
</dbReference>
<feature type="transmembrane region" description="Helical" evidence="8">
    <location>
        <begin position="107"/>
        <end position="124"/>
    </location>
</feature>
<keyword evidence="4 8" id="KW-0812">Transmembrane</keyword>
<dbReference type="PIRSF" id="PIRSF017804">
    <property type="entry name" value="Secretion_EccD1"/>
    <property type="match status" value="1"/>
</dbReference>
<dbReference type="AlphaFoldDB" id="A0A941IJ50"/>
<feature type="transmembrane region" description="Helical" evidence="8">
    <location>
        <begin position="192"/>
        <end position="210"/>
    </location>
</feature>
<sequence length="466" mass="47782">MAPDVRVDVALPEDVPLAELLPDVLRMADQWQNEGAHSGFALARLDGNELDTGLSLAAQGVRNGDLLYLRAATETLPPPVYDDVVDAIVQSVAEDNRMWGSVHFRRLGLAGGALVLAIGAWVLWSSADPHGMPAAVAGILAVLLTIAGGVASRSYKDHVGGAVLGGCAVPYAFLAGLGVLPISATAGLGRSHFIVACAAVLVVAVIGGVVQEEHDEVYVAAGIAATLGAVAAAVGLACHAGPVKLAAGAGTVAIAAIGFMPGLAMRLTRFPMPALIDGAPQIGAGGQQRSSRAQLPAGNDDPVDTEAIGRRTRRGHELLTGLVAACSLVGAIGAMVLAFSAPYEPNGAWELSMAGILGLVLISRARLLRRTTEVTALIGGGVIAEAFVLVGAARHVSTTAQQTWYFAIVLAVGLILLLVGFALPDRTLSPRWARTVDLLDGLLLASVIPVLLGVLDIYNTVQSVGH</sequence>
<feature type="transmembrane region" description="Helical" evidence="8">
    <location>
        <begin position="318"/>
        <end position="341"/>
    </location>
</feature>
<evidence type="ECO:0000313" key="11">
    <source>
        <dbReference type="Proteomes" id="UP000676325"/>
    </source>
</evidence>
<proteinExistence type="inferred from homology"/>
<feature type="transmembrane region" description="Helical" evidence="8">
    <location>
        <begin position="404"/>
        <end position="424"/>
    </location>
</feature>
<dbReference type="Proteomes" id="UP000676325">
    <property type="component" value="Unassembled WGS sequence"/>
</dbReference>
<evidence type="ECO:0000256" key="3">
    <source>
        <dbReference type="ARBA" id="ARBA00022475"/>
    </source>
</evidence>
<comment type="caution">
    <text evidence="10">The sequence shown here is derived from an EMBL/GenBank/DDBJ whole genome shotgun (WGS) entry which is preliminary data.</text>
</comment>
<feature type="transmembrane region" description="Helical" evidence="8">
    <location>
        <begin position="217"/>
        <end position="237"/>
    </location>
</feature>
<keyword evidence="3" id="KW-1003">Cell membrane</keyword>
<feature type="domain" description="EccD-like transmembrane" evidence="9">
    <location>
        <begin position="105"/>
        <end position="463"/>
    </location>
</feature>
<dbReference type="Pfam" id="PF08817">
    <property type="entry name" value="YukD"/>
    <property type="match status" value="1"/>
</dbReference>
<evidence type="ECO:0000256" key="6">
    <source>
        <dbReference type="ARBA" id="ARBA00023136"/>
    </source>
</evidence>
<feature type="transmembrane region" description="Helical" evidence="8">
    <location>
        <begin position="130"/>
        <end position="151"/>
    </location>
</feature>
<evidence type="ECO:0000259" key="9">
    <source>
        <dbReference type="Pfam" id="PF19053"/>
    </source>
</evidence>
<feature type="region of interest" description="Disordered" evidence="7">
    <location>
        <begin position="283"/>
        <end position="306"/>
    </location>
</feature>
<evidence type="ECO:0000256" key="4">
    <source>
        <dbReference type="ARBA" id="ARBA00022692"/>
    </source>
</evidence>
<dbReference type="GO" id="GO:0005886">
    <property type="term" value="C:plasma membrane"/>
    <property type="evidence" value="ECO:0007669"/>
    <property type="project" value="UniProtKB-SubCell"/>
</dbReference>
<comment type="subcellular location">
    <subcellularLocation>
        <location evidence="1">Cell membrane</location>
        <topology evidence="1">Multi-pass membrane protein</topology>
    </subcellularLocation>
</comment>
<comment type="similarity">
    <text evidence="2">Belongs to the EccD/Snm4 family.</text>
</comment>
<accession>A0A941IJ50</accession>
<evidence type="ECO:0000256" key="1">
    <source>
        <dbReference type="ARBA" id="ARBA00004651"/>
    </source>
</evidence>
<dbReference type="InterPro" id="IPR044049">
    <property type="entry name" value="EccD_transm"/>
</dbReference>
<dbReference type="NCBIfam" id="TIGR03920">
    <property type="entry name" value="T7SS_EccD"/>
    <property type="match status" value="1"/>
</dbReference>
<keyword evidence="5 8" id="KW-1133">Transmembrane helix</keyword>
<feature type="transmembrane region" description="Helical" evidence="8">
    <location>
        <begin position="374"/>
        <end position="392"/>
    </location>
</feature>
<feature type="transmembrane region" description="Helical" evidence="8">
    <location>
        <begin position="243"/>
        <end position="264"/>
    </location>
</feature>
<protein>
    <submittedName>
        <fullName evidence="10">Type VII secretion integral membrane protein EccD</fullName>
    </submittedName>
</protein>
<dbReference type="InterPro" id="IPR006707">
    <property type="entry name" value="T7SS_EccD"/>
</dbReference>
<evidence type="ECO:0000256" key="2">
    <source>
        <dbReference type="ARBA" id="ARBA00006162"/>
    </source>
</evidence>
<name>A0A941IJ50_9ACTN</name>
<dbReference type="InterPro" id="IPR024962">
    <property type="entry name" value="YukD-like"/>
</dbReference>
<feature type="transmembrane region" description="Helical" evidence="8">
    <location>
        <begin position="163"/>
        <end position="186"/>
    </location>
</feature>
<dbReference type="Gene3D" id="3.10.20.90">
    <property type="entry name" value="Phosphatidylinositol 3-kinase Catalytic Subunit, Chain A, domain 1"/>
    <property type="match status" value="1"/>
</dbReference>
<gene>
    <name evidence="10" type="primary">eccD</name>
    <name evidence="10" type="ORF">KDK95_14305</name>
</gene>
<feature type="transmembrane region" description="Helical" evidence="8">
    <location>
        <begin position="436"/>
        <end position="458"/>
    </location>
</feature>
<dbReference type="Pfam" id="PF19053">
    <property type="entry name" value="EccD"/>
    <property type="match status" value="1"/>
</dbReference>
<feature type="transmembrane region" description="Helical" evidence="8">
    <location>
        <begin position="347"/>
        <end position="367"/>
    </location>
</feature>
<keyword evidence="6 8" id="KW-0472">Membrane</keyword>
<organism evidence="10 11">
    <name type="scientific">Actinospica acidithermotolerans</name>
    <dbReference type="NCBI Taxonomy" id="2828514"/>
    <lineage>
        <taxon>Bacteria</taxon>
        <taxon>Bacillati</taxon>
        <taxon>Actinomycetota</taxon>
        <taxon>Actinomycetes</taxon>
        <taxon>Catenulisporales</taxon>
        <taxon>Actinospicaceae</taxon>
        <taxon>Actinospica</taxon>
    </lineage>
</organism>
<evidence type="ECO:0000256" key="5">
    <source>
        <dbReference type="ARBA" id="ARBA00022989"/>
    </source>
</evidence>
<reference evidence="10" key="1">
    <citation type="submission" date="2021-04" db="EMBL/GenBank/DDBJ databases">
        <title>Genome based classification of Actinospica acidithermotolerans sp. nov., an actinobacterium isolated from an Indonesian hot spring.</title>
        <authorList>
            <person name="Kusuma A.B."/>
            <person name="Putra K.E."/>
            <person name="Nafisah S."/>
            <person name="Loh J."/>
            <person name="Nouioui I."/>
            <person name="Goodfellow M."/>
        </authorList>
    </citation>
    <scope>NUCLEOTIDE SEQUENCE</scope>
    <source>
        <strain evidence="10">MGRD01-02</strain>
    </source>
</reference>
<keyword evidence="11" id="KW-1185">Reference proteome</keyword>
<evidence type="ECO:0000256" key="7">
    <source>
        <dbReference type="SAM" id="MobiDB-lite"/>
    </source>
</evidence>
<evidence type="ECO:0000256" key="8">
    <source>
        <dbReference type="SAM" id="Phobius"/>
    </source>
</evidence>
<evidence type="ECO:0000313" key="10">
    <source>
        <dbReference type="EMBL" id="MBR7827487.1"/>
    </source>
</evidence>